<name>A0A7C9R8T2_9HYPH</name>
<dbReference type="GO" id="GO:0008168">
    <property type="term" value="F:methyltransferase activity"/>
    <property type="evidence" value="ECO:0007669"/>
    <property type="project" value="UniProtKB-KW"/>
</dbReference>
<sequence length="483" mass="54918">MKQETSAAKSLSPDRGSFRDRNNRVYDDGTRIYRGISDEALHNWRKISSENFFKAMMRHSKVVPTELVEMEIPHNSAASKWPAVMSHERVPFISYPYEWSFGMLKDAALLTLDLLERSIPNGWTLKDASAYNVQWVNCRPVFIDVPSFEPYTAGDPWRGYRQFCMMFLFPLMLRAYKEIDYIPLLRSSLDGIDPSLASKILTGFSRFRKGVFGNVYLHAKMQQRAASRDLNEAKSLTETAQGNVSRSRSFKHSEAMVLGTIQGLRRTINKLQTPESRTTWGSYDTDHSYAEASFDSKKSFVERHAAEKHRKMVWDIGCNTGTFSRLAGKGADVVISIDGDAKAIDRLYNYEKAQPASNILPLIMDLSNVSPNQGWRGAERKALDGRGKPDLVLCLALIHHIVISANIPLSEFVDWLHSLGSDLIIEFVSVSDDMSQMLLRNKVNQYDDFTEAHFEEIVKKKYAIIDAESLKGGARKIYYLRPL</sequence>
<evidence type="ECO:0000313" key="2">
    <source>
        <dbReference type="EMBL" id="NGN42338.1"/>
    </source>
</evidence>
<dbReference type="AlphaFoldDB" id="A0A7C9R8T2"/>
<dbReference type="EMBL" id="JAAKZG010000005">
    <property type="protein sequence ID" value="NGN42338.1"/>
    <property type="molecule type" value="Genomic_DNA"/>
</dbReference>
<gene>
    <name evidence="2" type="ORF">G6N74_14815</name>
</gene>
<keyword evidence="3" id="KW-1185">Reference proteome</keyword>
<keyword evidence="2" id="KW-0808">Transferase</keyword>
<dbReference type="GO" id="GO:0032259">
    <property type="term" value="P:methylation"/>
    <property type="evidence" value="ECO:0007669"/>
    <property type="project" value="UniProtKB-KW"/>
</dbReference>
<dbReference type="SUPFAM" id="SSF53335">
    <property type="entry name" value="S-adenosyl-L-methionine-dependent methyltransferases"/>
    <property type="match status" value="1"/>
</dbReference>
<proteinExistence type="predicted"/>
<evidence type="ECO:0000313" key="3">
    <source>
        <dbReference type="Proteomes" id="UP000481252"/>
    </source>
</evidence>
<reference evidence="2 3" key="1">
    <citation type="submission" date="2020-02" db="EMBL/GenBank/DDBJ databases">
        <title>Genome sequence of the type strain CGMCC 1.15528 of Mesorhizobium zhangyense.</title>
        <authorList>
            <person name="Gao J."/>
            <person name="Sun J."/>
        </authorList>
    </citation>
    <scope>NUCLEOTIDE SEQUENCE [LARGE SCALE GENOMIC DNA]</scope>
    <source>
        <strain evidence="2 3">CGMCC 1.15528</strain>
    </source>
</reference>
<dbReference type="CDD" id="cd02440">
    <property type="entry name" value="AdoMet_MTases"/>
    <property type="match status" value="1"/>
</dbReference>
<accession>A0A7C9R8T2</accession>
<organism evidence="2 3">
    <name type="scientific">Mesorhizobium zhangyense</name>
    <dbReference type="NCBI Taxonomy" id="1776730"/>
    <lineage>
        <taxon>Bacteria</taxon>
        <taxon>Pseudomonadati</taxon>
        <taxon>Pseudomonadota</taxon>
        <taxon>Alphaproteobacteria</taxon>
        <taxon>Hyphomicrobiales</taxon>
        <taxon>Phyllobacteriaceae</taxon>
        <taxon>Mesorhizobium</taxon>
    </lineage>
</organism>
<keyword evidence="2" id="KW-0489">Methyltransferase</keyword>
<dbReference type="Proteomes" id="UP000481252">
    <property type="component" value="Unassembled WGS sequence"/>
</dbReference>
<dbReference type="InterPro" id="IPR029063">
    <property type="entry name" value="SAM-dependent_MTases_sf"/>
</dbReference>
<protein>
    <submittedName>
        <fullName evidence="2">Class I SAM-dependent methyltransferase</fullName>
    </submittedName>
</protein>
<comment type="caution">
    <text evidence="2">The sequence shown here is derived from an EMBL/GenBank/DDBJ whole genome shotgun (WGS) entry which is preliminary data.</text>
</comment>
<dbReference type="Gene3D" id="3.40.50.150">
    <property type="entry name" value="Vaccinia Virus protein VP39"/>
    <property type="match status" value="1"/>
</dbReference>
<dbReference type="RefSeq" id="WP_165118579.1">
    <property type="nucleotide sequence ID" value="NZ_JAAKZG010000005.1"/>
</dbReference>
<feature type="region of interest" description="Disordered" evidence="1">
    <location>
        <begin position="1"/>
        <end position="23"/>
    </location>
</feature>
<evidence type="ECO:0000256" key="1">
    <source>
        <dbReference type="SAM" id="MobiDB-lite"/>
    </source>
</evidence>